<dbReference type="Proteomes" id="UP000501467">
    <property type="component" value="Chromosome"/>
</dbReference>
<dbReference type="EMBL" id="CP054003">
    <property type="protein sequence ID" value="QKH83896.1"/>
    <property type="molecule type" value="Genomic_DNA"/>
</dbReference>
<evidence type="ECO:0000313" key="1">
    <source>
        <dbReference type="EMBL" id="QKH83896.1"/>
    </source>
</evidence>
<dbReference type="AlphaFoldDB" id="A0AAP9SUY3"/>
<proteinExistence type="predicted"/>
<evidence type="ECO:0000313" key="2">
    <source>
        <dbReference type="Proteomes" id="UP000501467"/>
    </source>
</evidence>
<sequence>MILYRFFAILPQKFVLMSFCLIKETERSRMISARLCVLLDIRTKEQMIFYRFFAILPQKICSYVLLSDKETERSRMISARLCVLLDIRTKEQMILYRFFAILPQKFVLMFFCLIKKQSAAG</sequence>
<protein>
    <submittedName>
        <fullName evidence="1">Uncharacterized protein</fullName>
    </submittedName>
</protein>
<reference evidence="1 2" key="1">
    <citation type="submission" date="2020-05" db="EMBL/GenBank/DDBJ databases">
        <title>FDA dAtabase for Regulatory Grade micrObial Sequences (FDA-ARGOS): Supporting development and validation of Infectious Disease Dx tests.</title>
        <authorList>
            <person name="Bojja K."/>
            <person name="Kessler A."/>
            <person name="Tallon L."/>
            <person name="Sadzewicz L."/>
            <person name="Zhao X."/>
            <person name="Vavikolanu K."/>
            <person name="Mehta A."/>
            <person name="Aluvathingal J."/>
            <person name="Nadendla S."/>
            <person name="Myers T."/>
            <person name="Yan Y."/>
            <person name="Sichtig H."/>
        </authorList>
    </citation>
    <scope>NUCLEOTIDE SEQUENCE [LARGE SCALE GENOMIC DNA]</scope>
    <source>
        <strain evidence="1 2">FDAARGOS_763</strain>
    </source>
</reference>
<name>A0AAP9SUY3_BACFG</name>
<organism evidence="1 2">
    <name type="scientific">Bacteroides fragilis</name>
    <dbReference type="NCBI Taxonomy" id="817"/>
    <lineage>
        <taxon>Bacteria</taxon>
        <taxon>Pseudomonadati</taxon>
        <taxon>Bacteroidota</taxon>
        <taxon>Bacteroidia</taxon>
        <taxon>Bacteroidales</taxon>
        <taxon>Bacteroidaceae</taxon>
        <taxon>Bacteroides</taxon>
    </lineage>
</organism>
<accession>A0AAP9SUY3</accession>
<dbReference type="RefSeq" id="WP_032541400.1">
    <property type="nucleotide sequence ID" value="NZ_CP054003.1"/>
</dbReference>
<gene>
    <name evidence="1" type="ORF">FOC69_05820</name>
</gene>